<dbReference type="Proteomes" id="UP000192917">
    <property type="component" value="Unassembled WGS sequence"/>
</dbReference>
<evidence type="ECO:0000256" key="3">
    <source>
        <dbReference type="ARBA" id="ARBA00009620"/>
    </source>
</evidence>
<comment type="subcellular location">
    <subcellularLocation>
        <location evidence="2 10">Cell inner membrane</location>
        <topology evidence="2 10">Single-pass type II membrane protein</topology>
        <orientation evidence="2 10">Periplasmic side</orientation>
    </subcellularLocation>
</comment>
<keyword evidence="8 10" id="KW-0186">Copper</keyword>
<organism evidence="13 14">
    <name type="scientific">Tistlia consotensis USBA 355</name>
    <dbReference type="NCBI Taxonomy" id="560819"/>
    <lineage>
        <taxon>Bacteria</taxon>
        <taxon>Pseudomonadati</taxon>
        <taxon>Pseudomonadota</taxon>
        <taxon>Alphaproteobacteria</taxon>
        <taxon>Rhodospirillales</taxon>
        <taxon>Rhodovibrionaceae</taxon>
        <taxon>Tistlia</taxon>
    </lineage>
</organism>
<reference evidence="13 14" key="1">
    <citation type="submission" date="2017-04" db="EMBL/GenBank/DDBJ databases">
        <authorList>
            <person name="Afonso C.L."/>
            <person name="Miller P.J."/>
            <person name="Scott M.A."/>
            <person name="Spackman E."/>
            <person name="Goraichik I."/>
            <person name="Dimitrov K.M."/>
            <person name="Suarez D.L."/>
            <person name="Swayne D.E."/>
        </authorList>
    </citation>
    <scope>NUCLEOTIDE SEQUENCE [LARGE SCALE GENOMIC DNA]</scope>
    <source>
        <strain evidence="13 14">USBA 355</strain>
    </source>
</reference>
<evidence type="ECO:0000256" key="6">
    <source>
        <dbReference type="ARBA" id="ARBA00022968"/>
    </source>
</evidence>
<evidence type="ECO:0000313" key="14">
    <source>
        <dbReference type="Proteomes" id="UP000192917"/>
    </source>
</evidence>
<dbReference type="RefSeq" id="WP_085121016.1">
    <property type="nucleotide sequence ID" value="NZ_FWZX01000001.1"/>
</dbReference>
<evidence type="ECO:0000256" key="12">
    <source>
        <dbReference type="SAM" id="Phobius"/>
    </source>
</evidence>
<evidence type="ECO:0000256" key="5">
    <source>
        <dbReference type="ARBA" id="ARBA00022692"/>
    </source>
</evidence>
<dbReference type="GO" id="GO:0005886">
    <property type="term" value="C:plasma membrane"/>
    <property type="evidence" value="ECO:0007669"/>
    <property type="project" value="UniProtKB-SubCell"/>
</dbReference>
<gene>
    <name evidence="10" type="primary">ctaG</name>
    <name evidence="13" type="ORF">SAMN05428998_101702</name>
</gene>
<evidence type="ECO:0000256" key="2">
    <source>
        <dbReference type="ARBA" id="ARBA00004382"/>
    </source>
</evidence>
<keyword evidence="7 10" id="KW-1133">Transmembrane helix</keyword>
<dbReference type="SUPFAM" id="SSF110111">
    <property type="entry name" value="Ctag/Cox11"/>
    <property type="match status" value="1"/>
</dbReference>
<dbReference type="GO" id="GO:0005507">
    <property type="term" value="F:copper ion binding"/>
    <property type="evidence" value="ECO:0007669"/>
    <property type="project" value="InterPro"/>
</dbReference>
<dbReference type="EMBL" id="FWZX01000001">
    <property type="protein sequence ID" value="SME94687.1"/>
    <property type="molecule type" value="Genomic_DNA"/>
</dbReference>
<evidence type="ECO:0000256" key="4">
    <source>
        <dbReference type="ARBA" id="ARBA00015384"/>
    </source>
</evidence>
<dbReference type="PANTHER" id="PTHR21320">
    <property type="entry name" value="CYTOCHROME C OXIDASE ASSEMBLY PROTEIN COX11-RELATED"/>
    <property type="match status" value="1"/>
</dbReference>
<feature type="topological domain" description="Periplasmic" evidence="10">
    <location>
        <begin position="42"/>
        <end position="222"/>
    </location>
</feature>
<feature type="region of interest" description="Disordered" evidence="11">
    <location>
        <begin position="193"/>
        <end position="222"/>
    </location>
</feature>
<dbReference type="Gene3D" id="2.60.370.10">
    <property type="entry name" value="Ctag/Cox11"/>
    <property type="match status" value="1"/>
</dbReference>
<evidence type="ECO:0000256" key="8">
    <source>
        <dbReference type="ARBA" id="ARBA00023008"/>
    </source>
</evidence>
<dbReference type="AlphaFoldDB" id="A0A1Y6B6I1"/>
<dbReference type="FunFam" id="2.60.370.10:FF:000001">
    <property type="entry name" value="COX11 cytochrome c oxidase assembly homolog"/>
    <property type="match status" value="1"/>
</dbReference>
<keyword evidence="14" id="KW-1185">Reference proteome</keyword>
<feature type="topological domain" description="Cytoplasmic" evidence="10">
    <location>
        <begin position="1"/>
        <end position="18"/>
    </location>
</feature>
<evidence type="ECO:0000256" key="11">
    <source>
        <dbReference type="SAM" id="MobiDB-lite"/>
    </source>
</evidence>
<dbReference type="STRING" id="560819.SAMN05428998_101702"/>
<evidence type="ECO:0000256" key="1">
    <source>
        <dbReference type="ARBA" id="ARBA00004007"/>
    </source>
</evidence>
<evidence type="ECO:0000256" key="10">
    <source>
        <dbReference type="HAMAP-Rule" id="MF_00155"/>
    </source>
</evidence>
<comment type="similarity">
    <text evidence="3 10">Belongs to the COX11/CtaG family.</text>
</comment>
<sequence length="222" mass="24124">MDRHSDSPRPAPRRDAARGNRRVAVVLAVVVCAMVGFAFAMVPLYRLFCQVTGTGGTTRTATVVPDRTLDRVVKIRFEGFVNPGLPWRFEPEQREMTLKVGEQGLAFFKATNLSDRPTAGVATFNVTPGKIGQFFNKVHCFCFDAQTLQPRQSVDMGVSFFIDPSIADDPNVAEVKTITLAYTFFPDPDALGKGKAGGAGEQDTSAIQKVAPAERQTAALPK</sequence>
<dbReference type="NCBIfam" id="NF003465">
    <property type="entry name" value="PRK05089.1"/>
    <property type="match status" value="1"/>
</dbReference>
<dbReference type="HAMAP" id="MF_00155">
    <property type="entry name" value="CtaG"/>
    <property type="match status" value="1"/>
</dbReference>
<name>A0A1Y6B6I1_9PROT</name>
<accession>A0A1Y6B6I1</accession>
<evidence type="ECO:0000256" key="7">
    <source>
        <dbReference type="ARBA" id="ARBA00022989"/>
    </source>
</evidence>
<keyword evidence="9 10" id="KW-0472">Membrane</keyword>
<comment type="function">
    <text evidence="1 10">Exerts its effect at some terminal stage of cytochrome c oxidase synthesis, probably by being involved in the insertion of the copper B into subunit I.</text>
</comment>
<keyword evidence="5 10" id="KW-0812">Transmembrane</keyword>
<dbReference type="PANTHER" id="PTHR21320:SF3">
    <property type="entry name" value="CYTOCHROME C OXIDASE ASSEMBLY PROTEIN COX11, MITOCHONDRIAL-RELATED"/>
    <property type="match status" value="1"/>
</dbReference>
<protein>
    <recommendedName>
        <fullName evidence="4 10">Cytochrome c oxidase assembly protein CtaG</fullName>
    </recommendedName>
</protein>
<dbReference type="InterPro" id="IPR023471">
    <property type="entry name" value="CtaG/Cox11_dom_sf"/>
</dbReference>
<keyword evidence="10" id="KW-0997">Cell inner membrane</keyword>
<keyword evidence="6 10" id="KW-0735">Signal-anchor</keyword>
<evidence type="ECO:0000256" key="9">
    <source>
        <dbReference type="ARBA" id="ARBA00023136"/>
    </source>
</evidence>
<feature type="transmembrane region" description="Helical" evidence="12">
    <location>
        <begin position="23"/>
        <end position="45"/>
    </location>
</feature>
<dbReference type="Pfam" id="PF04442">
    <property type="entry name" value="CtaG_Cox11"/>
    <property type="match status" value="1"/>
</dbReference>
<proteinExistence type="inferred from homology"/>
<keyword evidence="10" id="KW-1003">Cell membrane</keyword>
<evidence type="ECO:0000313" key="13">
    <source>
        <dbReference type="EMBL" id="SME94687.1"/>
    </source>
</evidence>
<dbReference type="InterPro" id="IPR007533">
    <property type="entry name" value="Cyt_c_oxidase_assmbl_CtaG"/>
</dbReference>
<dbReference type="GO" id="GO:0008535">
    <property type="term" value="P:respiratory chain complex IV assembly"/>
    <property type="evidence" value="ECO:0007669"/>
    <property type="project" value="UniProtKB-UniRule"/>
</dbReference>